<keyword evidence="7" id="KW-0614">Plasmid</keyword>
<dbReference type="Pfam" id="PF01061">
    <property type="entry name" value="ABC2_membrane"/>
    <property type="match status" value="1"/>
</dbReference>
<organism evidence="7 8">
    <name type="scientific">Streptomyces cadmiisoli</name>
    <dbReference type="NCBI Taxonomy" id="2184053"/>
    <lineage>
        <taxon>Bacteria</taxon>
        <taxon>Bacillati</taxon>
        <taxon>Actinomycetota</taxon>
        <taxon>Actinomycetes</taxon>
        <taxon>Kitasatosporales</taxon>
        <taxon>Streptomycetaceae</taxon>
        <taxon>Streptomyces</taxon>
        <taxon>Streptomyces aurantiacus group</taxon>
    </lineage>
</organism>
<evidence type="ECO:0000256" key="2">
    <source>
        <dbReference type="ARBA" id="ARBA00022692"/>
    </source>
</evidence>
<dbReference type="GO" id="GO:0016020">
    <property type="term" value="C:membrane"/>
    <property type="evidence" value="ECO:0007669"/>
    <property type="project" value="UniProtKB-SubCell"/>
</dbReference>
<gene>
    <name evidence="7" type="ORF">DN051_42395</name>
</gene>
<dbReference type="InterPro" id="IPR013525">
    <property type="entry name" value="ABC2_TM"/>
</dbReference>
<feature type="transmembrane region" description="Helical" evidence="5">
    <location>
        <begin position="119"/>
        <end position="139"/>
    </location>
</feature>
<evidence type="ECO:0000256" key="1">
    <source>
        <dbReference type="ARBA" id="ARBA00004141"/>
    </source>
</evidence>
<dbReference type="InterPro" id="IPR051784">
    <property type="entry name" value="Nod_factor_ABC_transporter"/>
</dbReference>
<evidence type="ECO:0000313" key="7">
    <source>
        <dbReference type="EMBL" id="AWW43246.1"/>
    </source>
</evidence>
<sequence>MRMFTMLVEKGTLNAVLAGSRMQYREARGDWFAPVLCVLQPVALTVTLLEGHHTAPDQRIPVLVGAVLTSLWSALVWGAGGMLRRDQYQGTLGAVITAGPYSAGLVLLGRALGAAARNVMVVCLTSVALAAYLGIMPSLGGLPMLFLGLFLVLATGSVIGLLLSCLFLVTRHSQHLSGALLYPVHLLGGLVVPLSMLPAWLRWPSSLFSLHWIKEILVNALSGGVLAGEALVGSVALTTVYAVAALRMFSHIQQRSRRGEGLDFQ</sequence>
<comment type="subcellular location">
    <subcellularLocation>
        <location evidence="1">Membrane</location>
        <topology evidence="1">Multi-pass membrane protein</topology>
    </subcellularLocation>
</comment>
<dbReference type="PANTHER" id="PTHR43229">
    <property type="entry name" value="NODULATION PROTEIN J"/>
    <property type="match status" value="1"/>
</dbReference>
<keyword evidence="4 5" id="KW-0472">Membrane</keyword>
<geneLocation type="plasmid" evidence="7 8">
    <name>unnamed1</name>
</geneLocation>
<keyword evidence="2 5" id="KW-0812">Transmembrane</keyword>
<reference evidence="8" key="1">
    <citation type="submission" date="2018-06" db="EMBL/GenBank/DDBJ databases">
        <authorList>
            <person name="Li K."/>
        </authorList>
    </citation>
    <scope>NUCLEOTIDE SEQUENCE [LARGE SCALE GENOMIC DNA]</scope>
    <source>
        <strain evidence="8">ZFG47</strain>
        <plasmid evidence="8">unnamed1</plasmid>
    </source>
</reference>
<feature type="transmembrane region" description="Helical" evidence="5">
    <location>
        <begin position="92"/>
        <end position="112"/>
    </location>
</feature>
<keyword evidence="8" id="KW-1185">Reference proteome</keyword>
<feature type="transmembrane region" description="Helical" evidence="5">
    <location>
        <begin position="221"/>
        <end position="249"/>
    </location>
</feature>
<feature type="transmembrane region" description="Helical" evidence="5">
    <location>
        <begin position="180"/>
        <end position="201"/>
    </location>
</feature>
<evidence type="ECO:0000256" key="5">
    <source>
        <dbReference type="SAM" id="Phobius"/>
    </source>
</evidence>
<evidence type="ECO:0000256" key="3">
    <source>
        <dbReference type="ARBA" id="ARBA00022989"/>
    </source>
</evidence>
<dbReference type="GO" id="GO:0140359">
    <property type="term" value="F:ABC-type transporter activity"/>
    <property type="evidence" value="ECO:0007669"/>
    <property type="project" value="InterPro"/>
</dbReference>
<dbReference type="PANTHER" id="PTHR43229:SF2">
    <property type="entry name" value="NODULATION PROTEIN J"/>
    <property type="match status" value="1"/>
</dbReference>
<keyword evidence="3 5" id="KW-1133">Transmembrane helix</keyword>
<dbReference type="KEGG" id="scad:DN051_42395"/>
<accession>A0A2Z4JDV3</accession>
<protein>
    <recommendedName>
        <fullName evidence="6">ABC-2 type transporter transmembrane domain-containing protein</fullName>
    </recommendedName>
</protein>
<feature type="transmembrane region" description="Helical" evidence="5">
    <location>
        <begin position="61"/>
        <end position="80"/>
    </location>
</feature>
<name>A0A2Z4JDV3_9ACTN</name>
<evidence type="ECO:0000259" key="6">
    <source>
        <dbReference type="Pfam" id="PF01061"/>
    </source>
</evidence>
<evidence type="ECO:0000256" key="4">
    <source>
        <dbReference type="ARBA" id="ARBA00023136"/>
    </source>
</evidence>
<dbReference type="AlphaFoldDB" id="A0A2Z4JDV3"/>
<dbReference type="Proteomes" id="UP000249616">
    <property type="component" value="Plasmid unnamed1"/>
</dbReference>
<feature type="transmembrane region" description="Helical" evidence="5">
    <location>
        <begin position="145"/>
        <end position="168"/>
    </location>
</feature>
<feature type="domain" description="ABC-2 type transporter transmembrane" evidence="6">
    <location>
        <begin position="63"/>
        <end position="219"/>
    </location>
</feature>
<evidence type="ECO:0000313" key="8">
    <source>
        <dbReference type="Proteomes" id="UP000249616"/>
    </source>
</evidence>
<dbReference type="EMBL" id="CP030074">
    <property type="protein sequence ID" value="AWW43246.1"/>
    <property type="molecule type" value="Genomic_DNA"/>
</dbReference>
<proteinExistence type="predicted"/>